<dbReference type="Proteomes" id="UP000254519">
    <property type="component" value="Unassembled WGS sequence"/>
</dbReference>
<comment type="function">
    <text evidence="4">Responsible for synthesis of pseudouridine from uracil.</text>
</comment>
<dbReference type="EC" id="5.4.99.-" evidence="4"/>
<keyword evidence="4 6" id="KW-0413">Isomerase</keyword>
<dbReference type="NCBIfam" id="TIGR00005">
    <property type="entry name" value="rluA_subfam"/>
    <property type="match status" value="1"/>
</dbReference>
<accession>A0A380BFW8</accession>
<evidence type="ECO:0000256" key="4">
    <source>
        <dbReference type="RuleBase" id="RU362028"/>
    </source>
</evidence>
<dbReference type="CDD" id="cd02869">
    <property type="entry name" value="PseudoU_synth_RluA_like"/>
    <property type="match status" value="1"/>
</dbReference>
<sequence>MRSLKTMVKLNTKRFHLEFIVQEDGKLLREFLAEKDISKRTLTAVKYDGGQLLVNGVERDVRVPLAIGDTVEVFFPPEKLSDGLLVEEGELDIIYEDEAILLLNKPAGKSTIPSLNHQFGTIANYVAGKFMREHIPSTVHIVTRLDYNTSGLLCIAKNRHIHHLFGKQMMSSTFKREYEAIVEGYVAKDDILINEPIGRKEGSIIERIVRDDGQEARTNVQVIDRFEKNGKPFTQVALSLQTGRTHQIRTHMKWLGHPLAGDDLYGGKRCVINRQALHCTTLSFYHPVSGKEKVFVSEVPEDMKKMLMGKM</sequence>
<dbReference type="InterPro" id="IPR050188">
    <property type="entry name" value="RluA_PseudoU_synthase"/>
</dbReference>
<dbReference type="Gene3D" id="3.30.2350.10">
    <property type="entry name" value="Pseudouridine synthase"/>
    <property type="match status" value="1"/>
</dbReference>
<evidence type="ECO:0000313" key="7">
    <source>
        <dbReference type="Proteomes" id="UP000254519"/>
    </source>
</evidence>
<dbReference type="SUPFAM" id="SSF55120">
    <property type="entry name" value="Pseudouridine synthase"/>
    <property type="match status" value="1"/>
</dbReference>
<dbReference type="AlphaFoldDB" id="A0A380BFW8"/>
<dbReference type="GO" id="GO:0000455">
    <property type="term" value="P:enzyme-directed rRNA pseudouridine synthesis"/>
    <property type="evidence" value="ECO:0007669"/>
    <property type="project" value="TreeGrafter"/>
</dbReference>
<dbReference type="GO" id="GO:0003723">
    <property type="term" value="F:RNA binding"/>
    <property type="evidence" value="ECO:0007669"/>
    <property type="project" value="InterPro"/>
</dbReference>
<reference evidence="6 7" key="1">
    <citation type="submission" date="2018-06" db="EMBL/GenBank/DDBJ databases">
        <authorList>
            <consortium name="Pathogen Informatics"/>
            <person name="Doyle S."/>
        </authorList>
    </citation>
    <scope>NUCLEOTIDE SEQUENCE [LARGE SCALE GENOMIC DNA]</scope>
    <source>
        <strain evidence="7">ATCC 11859 / DSM 33 / NCIB 8841 / NCTC 4822</strain>
    </source>
</reference>
<dbReference type="RefSeq" id="WP_243835602.1">
    <property type="nucleotide sequence ID" value="NZ_CP038012.1"/>
</dbReference>
<proteinExistence type="inferred from homology"/>
<dbReference type="InterPro" id="IPR006225">
    <property type="entry name" value="PsdUridine_synth_RluC/D"/>
</dbReference>
<evidence type="ECO:0000256" key="1">
    <source>
        <dbReference type="ARBA" id="ARBA00000073"/>
    </source>
</evidence>
<dbReference type="PANTHER" id="PTHR21600:SF35">
    <property type="entry name" value="PSEUDOURIDINE SYNTHASE"/>
    <property type="match status" value="1"/>
</dbReference>
<evidence type="ECO:0000256" key="2">
    <source>
        <dbReference type="ARBA" id="ARBA00010876"/>
    </source>
</evidence>
<dbReference type="EMBL" id="UGYZ01000002">
    <property type="protein sequence ID" value="SUI99944.1"/>
    <property type="molecule type" value="Genomic_DNA"/>
</dbReference>
<name>A0A380BFW8_SPOPA</name>
<comment type="catalytic activity">
    <reaction evidence="1 4">
        <text>a uridine in RNA = a pseudouridine in RNA</text>
        <dbReference type="Rhea" id="RHEA:48348"/>
        <dbReference type="Rhea" id="RHEA-COMP:12068"/>
        <dbReference type="Rhea" id="RHEA-COMP:12069"/>
        <dbReference type="ChEBI" id="CHEBI:65314"/>
        <dbReference type="ChEBI" id="CHEBI:65315"/>
    </reaction>
</comment>
<dbReference type="InterPro" id="IPR020103">
    <property type="entry name" value="PsdUridine_synth_cat_dom_sf"/>
</dbReference>
<organism evidence="6 7">
    <name type="scientific">Sporosarcina pasteurii</name>
    <name type="common">Bacillus pasteurii</name>
    <dbReference type="NCBI Taxonomy" id="1474"/>
    <lineage>
        <taxon>Bacteria</taxon>
        <taxon>Bacillati</taxon>
        <taxon>Bacillota</taxon>
        <taxon>Bacilli</taxon>
        <taxon>Bacillales</taxon>
        <taxon>Caryophanaceae</taxon>
        <taxon>Sporosarcina</taxon>
    </lineage>
</organism>
<feature type="active site" evidence="3">
    <location>
        <position position="146"/>
    </location>
</feature>
<gene>
    <name evidence="6" type="primary">rluD_2</name>
    <name evidence="6" type="ORF">NCTC4822_00843</name>
</gene>
<dbReference type="GO" id="GO:0009982">
    <property type="term" value="F:pseudouridine synthase activity"/>
    <property type="evidence" value="ECO:0007669"/>
    <property type="project" value="InterPro"/>
</dbReference>
<keyword evidence="7" id="KW-1185">Reference proteome</keyword>
<evidence type="ECO:0000259" key="5">
    <source>
        <dbReference type="Pfam" id="PF00849"/>
    </source>
</evidence>
<feature type="domain" description="Pseudouridine synthase RsuA/RluA-like" evidence="5">
    <location>
        <begin position="100"/>
        <end position="253"/>
    </location>
</feature>
<dbReference type="Pfam" id="PF00849">
    <property type="entry name" value="PseudoU_synth_2"/>
    <property type="match status" value="1"/>
</dbReference>
<dbReference type="PANTHER" id="PTHR21600">
    <property type="entry name" value="MITOCHONDRIAL RNA PSEUDOURIDINE SYNTHASE"/>
    <property type="match status" value="1"/>
</dbReference>
<dbReference type="GO" id="GO:0140098">
    <property type="term" value="F:catalytic activity, acting on RNA"/>
    <property type="evidence" value="ECO:0007669"/>
    <property type="project" value="UniProtKB-ARBA"/>
</dbReference>
<comment type="similarity">
    <text evidence="2 4">Belongs to the pseudouridine synthase RluA family.</text>
</comment>
<protein>
    <recommendedName>
        <fullName evidence="4">Pseudouridine synthase</fullName>
        <ecNumber evidence="4">5.4.99.-</ecNumber>
    </recommendedName>
</protein>
<dbReference type="InterPro" id="IPR006145">
    <property type="entry name" value="PsdUridine_synth_RsuA/RluA"/>
</dbReference>
<evidence type="ECO:0000313" key="6">
    <source>
        <dbReference type="EMBL" id="SUI99944.1"/>
    </source>
</evidence>
<evidence type="ECO:0000256" key="3">
    <source>
        <dbReference type="PIRSR" id="PIRSR606225-1"/>
    </source>
</evidence>